<gene>
    <name evidence="2" type="ORF">GSI_00818</name>
</gene>
<evidence type="ECO:0000313" key="2">
    <source>
        <dbReference type="EMBL" id="PIL37126.1"/>
    </source>
</evidence>
<feature type="region of interest" description="Disordered" evidence="1">
    <location>
        <begin position="514"/>
        <end position="719"/>
    </location>
</feature>
<dbReference type="OrthoDB" id="3268641at2759"/>
<comment type="caution">
    <text evidence="2">The sequence shown here is derived from an EMBL/GenBank/DDBJ whole genome shotgun (WGS) entry which is preliminary data.</text>
</comment>
<feature type="compositionally biased region" description="Basic and acidic residues" evidence="1">
    <location>
        <begin position="514"/>
        <end position="562"/>
    </location>
</feature>
<accession>A0A2G8STM2</accession>
<dbReference type="AlphaFoldDB" id="A0A2G8STM2"/>
<feature type="compositionally biased region" description="Polar residues" evidence="1">
    <location>
        <begin position="839"/>
        <end position="851"/>
    </location>
</feature>
<evidence type="ECO:0000313" key="3">
    <source>
        <dbReference type="Proteomes" id="UP000230002"/>
    </source>
</evidence>
<organism evidence="2 3">
    <name type="scientific">Ganoderma sinense ZZ0214-1</name>
    <dbReference type="NCBI Taxonomy" id="1077348"/>
    <lineage>
        <taxon>Eukaryota</taxon>
        <taxon>Fungi</taxon>
        <taxon>Dikarya</taxon>
        <taxon>Basidiomycota</taxon>
        <taxon>Agaricomycotina</taxon>
        <taxon>Agaricomycetes</taxon>
        <taxon>Polyporales</taxon>
        <taxon>Polyporaceae</taxon>
        <taxon>Ganoderma</taxon>
    </lineage>
</organism>
<feature type="compositionally biased region" description="Polar residues" evidence="1">
    <location>
        <begin position="414"/>
        <end position="426"/>
    </location>
</feature>
<feature type="compositionally biased region" description="Pro residues" evidence="1">
    <location>
        <begin position="464"/>
        <end position="475"/>
    </location>
</feature>
<feature type="compositionally biased region" description="Low complexity" evidence="1">
    <location>
        <begin position="444"/>
        <end position="455"/>
    </location>
</feature>
<feature type="compositionally biased region" description="Pro residues" evidence="1">
    <location>
        <begin position="895"/>
        <end position="905"/>
    </location>
</feature>
<keyword evidence="3" id="KW-1185">Reference proteome</keyword>
<feature type="region of interest" description="Disordered" evidence="1">
    <location>
        <begin position="763"/>
        <end position="950"/>
    </location>
</feature>
<feature type="compositionally biased region" description="Polar residues" evidence="1">
    <location>
        <begin position="135"/>
        <end position="144"/>
    </location>
</feature>
<feature type="compositionally biased region" description="Polar residues" evidence="1">
    <location>
        <begin position="621"/>
        <end position="647"/>
    </location>
</feature>
<evidence type="ECO:0000256" key="1">
    <source>
        <dbReference type="SAM" id="MobiDB-lite"/>
    </source>
</evidence>
<protein>
    <submittedName>
        <fullName evidence="2">Uncharacterized protein</fullName>
    </submittedName>
</protein>
<feature type="region of interest" description="Disordered" evidence="1">
    <location>
        <begin position="1"/>
        <end position="89"/>
    </location>
</feature>
<feature type="region of interest" description="Disordered" evidence="1">
    <location>
        <begin position="209"/>
        <end position="232"/>
    </location>
</feature>
<feature type="compositionally biased region" description="Low complexity" evidence="1">
    <location>
        <begin position="782"/>
        <end position="804"/>
    </location>
</feature>
<proteinExistence type="predicted"/>
<feature type="compositionally biased region" description="Basic and acidic residues" evidence="1">
    <location>
        <begin position="593"/>
        <end position="602"/>
    </location>
</feature>
<reference evidence="2 3" key="1">
    <citation type="journal article" date="2015" name="Sci. Rep.">
        <title>Chromosome-level genome map provides insights into diverse defense mechanisms in the medicinal fungus Ganoderma sinense.</title>
        <authorList>
            <person name="Zhu Y."/>
            <person name="Xu J."/>
            <person name="Sun C."/>
            <person name="Zhou S."/>
            <person name="Xu H."/>
            <person name="Nelson D.R."/>
            <person name="Qian J."/>
            <person name="Song J."/>
            <person name="Luo H."/>
            <person name="Xiang L."/>
            <person name="Li Y."/>
            <person name="Xu Z."/>
            <person name="Ji A."/>
            <person name="Wang L."/>
            <person name="Lu S."/>
            <person name="Hayward A."/>
            <person name="Sun W."/>
            <person name="Li X."/>
            <person name="Schwartz D.C."/>
            <person name="Wang Y."/>
            <person name="Chen S."/>
        </authorList>
    </citation>
    <scope>NUCLEOTIDE SEQUENCE [LARGE SCALE GENOMIC DNA]</scope>
    <source>
        <strain evidence="2 3">ZZ0214-1</strain>
    </source>
</reference>
<feature type="region of interest" description="Disordered" evidence="1">
    <location>
        <begin position="107"/>
        <end position="160"/>
    </location>
</feature>
<feature type="compositionally biased region" description="Basic residues" evidence="1">
    <location>
        <begin position="36"/>
        <end position="49"/>
    </location>
</feature>
<dbReference type="STRING" id="1077348.A0A2G8STM2"/>
<dbReference type="EMBL" id="AYKW01000001">
    <property type="protein sequence ID" value="PIL37126.1"/>
    <property type="molecule type" value="Genomic_DNA"/>
</dbReference>
<feature type="region of interest" description="Disordered" evidence="1">
    <location>
        <begin position="366"/>
        <end position="491"/>
    </location>
</feature>
<sequence length="950" mass="102784">MRRIAAVFSSKRDRSDAASSSAASTTTQQTQAAAKSHSKRFFRSISRKSKPVDPVLNTINSGDFLPPSSSSSSSGAPTTPDDDRGSLLKVSTSKVWSPLPPIPVDSSLGSFHHFSAPHDRIPLSSGPRPTPSPSTFEDVSSEESSVAPDLSRPPERSVPQNPQAYLLSVTSSKLGPPYAPPPLLHVPGGPEFPRSCNARRSLPYAESLESTMHRSRLQRRLQRGDLSPSEARSIASFTGRRAAPKDRPSLFLDETAVRVGHIRPSSAGLRKWVERPCFEDRLCVLLAENLPSSGLNAYGEREPRWTRVEAATGCGVADLEYSLTLELLAGLYEDILPSEHSQERQGPAPDTSALVHLRLDTQLPLDLGPSLALTPPTTTPSPTPPPEPVVQATMSTTSLVTAPSTVGLRPAPAITSSSSRGQSYKASPSPLRIEAASAPPPTSSTPTSAPLVSPTNSSPTILSPQPPPSAAPPLKPALKQGVRFVEGEKEDRDEHVPLGYVMRIKQKREEKARFLQAERQRRQHEEARRKHEEEKREWEEERAAWEKEKRAMEEERKKRLYADEVAAARSRRESQRIGFGPVTGEGLATGQWDRGDRSRPARESSASYSRPVYDPAAHTMPRTTSDSHLNMPQLHRASTSGSGTGSPEDSRPNSIYGAGSGTGSRPSSMHSGVPTPASSQQDVRPRERHNSGSRRATSVVSETGSSRRRSEVPVPPLPPMWNVGMHPNMSAPPALMPGMGMPMAMPIGMPMAPVATMGMPMYGMPMDMPLLPPSPPFMQQYGRRSSSGHSSSRSRSPSHSGHNSPTLSKRDLPSNNSSERVNRTSRHGHEPPHARGSSLPRSETASSSYTHRPTHHRAGSGDSSPALRLPVSTRSQTELAADRRSSRAGRQPTAPTSPPTASPRPKPTHSSSLPPNPPVVFSQARSSWALPQSGFENLSRPSGRRQTMIS</sequence>
<feature type="compositionally biased region" description="Polar residues" evidence="1">
    <location>
        <begin position="392"/>
        <end position="404"/>
    </location>
</feature>
<dbReference type="Proteomes" id="UP000230002">
    <property type="component" value="Unassembled WGS sequence"/>
</dbReference>
<feature type="compositionally biased region" description="Polar residues" evidence="1">
    <location>
        <begin position="663"/>
        <end position="682"/>
    </location>
</feature>
<name>A0A2G8STM2_9APHY</name>
<feature type="compositionally biased region" description="Polar residues" evidence="1">
    <location>
        <begin position="693"/>
        <end position="704"/>
    </location>
</feature>
<feature type="compositionally biased region" description="Polar residues" evidence="1">
    <location>
        <begin position="923"/>
        <end position="950"/>
    </location>
</feature>
<feature type="compositionally biased region" description="Low complexity" evidence="1">
    <location>
        <begin position="17"/>
        <end position="35"/>
    </location>
</feature>
<feature type="compositionally biased region" description="Pro residues" evidence="1">
    <location>
        <begin position="377"/>
        <end position="388"/>
    </location>
</feature>